<accession>A0ABN8P5C4</accession>
<feature type="non-terminal residue" evidence="1">
    <location>
        <position position="1"/>
    </location>
</feature>
<dbReference type="Proteomes" id="UP001159405">
    <property type="component" value="Unassembled WGS sequence"/>
</dbReference>
<comment type="caution">
    <text evidence="1">The sequence shown here is derived from an EMBL/GenBank/DDBJ whole genome shotgun (WGS) entry which is preliminary data.</text>
</comment>
<organism evidence="1 2">
    <name type="scientific">Porites lobata</name>
    <dbReference type="NCBI Taxonomy" id="104759"/>
    <lineage>
        <taxon>Eukaryota</taxon>
        <taxon>Metazoa</taxon>
        <taxon>Cnidaria</taxon>
        <taxon>Anthozoa</taxon>
        <taxon>Hexacorallia</taxon>
        <taxon>Scleractinia</taxon>
        <taxon>Fungiina</taxon>
        <taxon>Poritidae</taxon>
        <taxon>Porites</taxon>
    </lineage>
</organism>
<dbReference type="EMBL" id="CALNXK010000053">
    <property type="protein sequence ID" value="CAH3133642.1"/>
    <property type="molecule type" value="Genomic_DNA"/>
</dbReference>
<gene>
    <name evidence="1" type="ORF">PLOB_00036949</name>
</gene>
<evidence type="ECO:0000313" key="2">
    <source>
        <dbReference type="Proteomes" id="UP001159405"/>
    </source>
</evidence>
<protein>
    <submittedName>
        <fullName evidence="1">Uncharacterized protein</fullName>
    </submittedName>
</protein>
<evidence type="ECO:0000313" key="1">
    <source>
        <dbReference type="EMBL" id="CAH3133642.1"/>
    </source>
</evidence>
<sequence length="170" mass="19347">VNSYKCLGVQVDETLSWEAHISESFIFPHLDYCSAVWGYIGNGLSQKLEKLQNRAARIITGSSWDASSAPILHALKWDSFADRRAKQLKSLMFKTVNNLVPEYLSDNFASINTIHRHNLRGAQHNLFIPRPNTEALKKRFRYRGAVTWNSLSAEAKQATTFNCFYSAIVH</sequence>
<keyword evidence="2" id="KW-1185">Reference proteome</keyword>
<name>A0ABN8P5C4_9CNID</name>
<proteinExistence type="predicted"/>
<reference evidence="1 2" key="1">
    <citation type="submission" date="2022-05" db="EMBL/GenBank/DDBJ databases">
        <authorList>
            <consortium name="Genoscope - CEA"/>
            <person name="William W."/>
        </authorList>
    </citation>
    <scope>NUCLEOTIDE SEQUENCE [LARGE SCALE GENOMIC DNA]</scope>
</reference>